<keyword evidence="1" id="KW-0472">Membrane</keyword>
<dbReference type="AlphaFoldDB" id="A0A3P5XJ36"/>
<evidence type="ECO:0000256" key="1">
    <source>
        <dbReference type="SAM" id="Phobius"/>
    </source>
</evidence>
<accession>A0A3P5XJ36</accession>
<keyword evidence="1" id="KW-1133">Transmembrane helix</keyword>
<proteinExistence type="predicted"/>
<reference evidence="2 3" key="1">
    <citation type="submission" date="2018-11" db="EMBL/GenBank/DDBJ databases">
        <authorList>
            <person name="Criscuolo A."/>
        </authorList>
    </citation>
    <scope>NUCLEOTIDE SEQUENCE [LARGE SCALE GENOMIC DNA]</scope>
    <source>
        <strain evidence="2">ACIP111625</strain>
    </source>
</reference>
<evidence type="ECO:0000313" key="2">
    <source>
        <dbReference type="EMBL" id="VDC27692.1"/>
    </source>
</evidence>
<evidence type="ECO:0000313" key="3">
    <source>
        <dbReference type="Proteomes" id="UP000277498"/>
    </source>
</evidence>
<gene>
    <name evidence="2" type="ORF">XINFAN_01924</name>
</gene>
<keyword evidence="1" id="KW-0812">Transmembrane</keyword>
<dbReference type="RefSeq" id="WP_160144582.1">
    <property type="nucleotide sequence ID" value="NZ_UXAW01000062.1"/>
</dbReference>
<feature type="transmembrane region" description="Helical" evidence="1">
    <location>
        <begin position="28"/>
        <end position="48"/>
    </location>
</feature>
<organism evidence="2 3">
    <name type="scientific">Pseudogemmobacter humi</name>
    <dbReference type="NCBI Taxonomy" id="2483812"/>
    <lineage>
        <taxon>Bacteria</taxon>
        <taxon>Pseudomonadati</taxon>
        <taxon>Pseudomonadota</taxon>
        <taxon>Alphaproteobacteria</taxon>
        <taxon>Rhodobacterales</taxon>
        <taxon>Paracoccaceae</taxon>
        <taxon>Pseudogemmobacter</taxon>
    </lineage>
</organism>
<dbReference type="Proteomes" id="UP000277498">
    <property type="component" value="Unassembled WGS sequence"/>
</dbReference>
<protein>
    <submittedName>
        <fullName evidence="2">Uncharacterized protein</fullName>
    </submittedName>
</protein>
<sequence length="56" mass="5830">MLAGKIFVSIVVAAVSLAVSVLTGQPPLAWPFAYSLAGVVSLLALVLMQIRQHNPA</sequence>
<dbReference type="EMBL" id="UXAW01000062">
    <property type="protein sequence ID" value="VDC27692.1"/>
    <property type="molecule type" value="Genomic_DNA"/>
</dbReference>
<keyword evidence="3" id="KW-1185">Reference proteome</keyword>
<name>A0A3P5XJ36_9RHOB</name>